<evidence type="ECO:0000313" key="4">
    <source>
        <dbReference type="Proteomes" id="UP000182248"/>
    </source>
</evidence>
<evidence type="ECO:0000259" key="2">
    <source>
        <dbReference type="Pfam" id="PF07484"/>
    </source>
</evidence>
<sequence>MDEFIGVIKLFAGNFPPKDWAFCNGQLLSIASNSALFSILGTTYGGDGITTFALPDLRGRVPVHNGDSQGPGLQYVDLGEAGGTNTNTLLTSNIPPHNHAIRANNQAGNSADPSNNYPANTGAVDKEYSDTANTTMNIQMTGLTGGGIPVNNMQPYLGLNYIICLYGIYPPRN</sequence>
<dbReference type="Pfam" id="PF07484">
    <property type="entry name" value="Collar"/>
    <property type="match status" value="1"/>
</dbReference>
<protein>
    <submittedName>
        <fullName evidence="3">Microcystin-dependent protein</fullName>
    </submittedName>
</protein>
<feature type="compositionally biased region" description="Polar residues" evidence="1">
    <location>
        <begin position="103"/>
        <end position="119"/>
    </location>
</feature>
<evidence type="ECO:0000256" key="1">
    <source>
        <dbReference type="SAM" id="MobiDB-lite"/>
    </source>
</evidence>
<dbReference type="Gene3D" id="3.90.1340.10">
    <property type="entry name" value="Phage tail collar domain"/>
    <property type="match status" value="1"/>
</dbReference>
<gene>
    <name evidence="3" type="ORF">SAMN02927921_04216</name>
</gene>
<dbReference type="RefSeq" id="WP_072319430.1">
    <property type="nucleotide sequence ID" value="NZ_FPJE01000043.1"/>
</dbReference>
<proteinExistence type="predicted"/>
<feature type="domain" description="Phage tail collar" evidence="2">
    <location>
        <begin position="6"/>
        <end position="62"/>
    </location>
</feature>
<dbReference type="Proteomes" id="UP000182248">
    <property type="component" value="Unassembled WGS sequence"/>
</dbReference>
<feature type="region of interest" description="Disordered" evidence="1">
    <location>
        <begin position="102"/>
        <end position="122"/>
    </location>
</feature>
<name>A0A1K1RYU4_9FLAO</name>
<reference evidence="3 4" key="1">
    <citation type="submission" date="2016-11" db="EMBL/GenBank/DDBJ databases">
        <authorList>
            <person name="Jaros S."/>
            <person name="Januszkiewicz K."/>
            <person name="Wedrychowicz H."/>
        </authorList>
    </citation>
    <scope>NUCLEOTIDE SEQUENCE [LARGE SCALE GENOMIC DNA]</scope>
    <source>
        <strain evidence="3 4">CGMCC 1.12145</strain>
    </source>
</reference>
<accession>A0A1K1RYU4</accession>
<dbReference type="STRING" id="1150368.SAMN02927921_04216"/>
<dbReference type="OrthoDB" id="9810174at2"/>
<dbReference type="AlphaFoldDB" id="A0A1K1RYU4"/>
<dbReference type="InterPro" id="IPR011083">
    <property type="entry name" value="Phage_tail_collar_dom"/>
</dbReference>
<keyword evidence="4" id="KW-1185">Reference proteome</keyword>
<dbReference type="EMBL" id="FPJE01000043">
    <property type="protein sequence ID" value="SFW77299.1"/>
    <property type="molecule type" value="Genomic_DNA"/>
</dbReference>
<dbReference type="SUPFAM" id="SSF88874">
    <property type="entry name" value="Receptor-binding domain of short tail fibre protein gp12"/>
    <property type="match status" value="1"/>
</dbReference>
<organism evidence="3 4">
    <name type="scientific">Sinomicrobium oceani</name>
    <dbReference type="NCBI Taxonomy" id="1150368"/>
    <lineage>
        <taxon>Bacteria</taxon>
        <taxon>Pseudomonadati</taxon>
        <taxon>Bacteroidota</taxon>
        <taxon>Flavobacteriia</taxon>
        <taxon>Flavobacteriales</taxon>
        <taxon>Flavobacteriaceae</taxon>
        <taxon>Sinomicrobium</taxon>
    </lineage>
</organism>
<dbReference type="InterPro" id="IPR037053">
    <property type="entry name" value="Phage_tail_collar_dom_sf"/>
</dbReference>
<evidence type="ECO:0000313" key="3">
    <source>
        <dbReference type="EMBL" id="SFW77299.1"/>
    </source>
</evidence>